<dbReference type="RefSeq" id="WP_209462046.1">
    <property type="nucleotide sequence ID" value="NZ_CP110224.1"/>
</dbReference>
<keyword evidence="1" id="KW-0472">Membrane</keyword>
<gene>
    <name evidence="2" type="ORF">J2Z83_000921</name>
</gene>
<name>A0ABS4ID07_9BACI</name>
<comment type="caution">
    <text evidence="2">The sequence shown here is derived from an EMBL/GenBank/DDBJ whole genome shotgun (WGS) entry which is preliminary data.</text>
</comment>
<organism evidence="2 3">
    <name type="scientific">Virgibacillus natechei</name>
    <dbReference type="NCBI Taxonomy" id="1216297"/>
    <lineage>
        <taxon>Bacteria</taxon>
        <taxon>Bacillati</taxon>
        <taxon>Bacillota</taxon>
        <taxon>Bacilli</taxon>
        <taxon>Bacillales</taxon>
        <taxon>Bacillaceae</taxon>
        <taxon>Virgibacillus</taxon>
    </lineage>
</organism>
<evidence type="ECO:0000313" key="2">
    <source>
        <dbReference type="EMBL" id="MBP1968827.1"/>
    </source>
</evidence>
<proteinExistence type="predicted"/>
<keyword evidence="1" id="KW-1133">Transmembrane helix</keyword>
<keyword evidence="1" id="KW-0812">Transmembrane</keyword>
<protein>
    <submittedName>
        <fullName evidence="2">Uncharacterized protein</fullName>
    </submittedName>
</protein>
<reference evidence="2 3" key="1">
    <citation type="submission" date="2021-03" db="EMBL/GenBank/DDBJ databases">
        <title>Genomic Encyclopedia of Type Strains, Phase IV (KMG-IV): sequencing the most valuable type-strain genomes for metagenomic binning, comparative biology and taxonomic classification.</title>
        <authorList>
            <person name="Goeker M."/>
        </authorList>
    </citation>
    <scope>NUCLEOTIDE SEQUENCE [LARGE SCALE GENOMIC DNA]</scope>
    <source>
        <strain evidence="2 3">DSM 25609</strain>
    </source>
</reference>
<dbReference type="Proteomes" id="UP001519345">
    <property type="component" value="Unassembled WGS sequence"/>
</dbReference>
<accession>A0ABS4ID07</accession>
<sequence length="76" mass="8628">MKGNYLVTIAYESFEKIVLTISKGNLLFAGEHISVKLVGLFGIIIGVFPEKYRTKKKYHHLLQSDKFHGGYVKLIS</sequence>
<dbReference type="EMBL" id="JAGGKX010000003">
    <property type="protein sequence ID" value="MBP1968827.1"/>
    <property type="molecule type" value="Genomic_DNA"/>
</dbReference>
<keyword evidence="3" id="KW-1185">Reference proteome</keyword>
<evidence type="ECO:0000313" key="3">
    <source>
        <dbReference type="Proteomes" id="UP001519345"/>
    </source>
</evidence>
<evidence type="ECO:0000256" key="1">
    <source>
        <dbReference type="SAM" id="Phobius"/>
    </source>
</evidence>
<feature type="transmembrane region" description="Helical" evidence="1">
    <location>
        <begin position="26"/>
        <end position="48"/>
    </location>
</feature>